<evidence type="ECO:0000313" key="2">
    <source>
        <dbReference type="EMBL" id="RDY23176.1"/>
    </source>
</evidence>
<keyword evidence="1" id="KW-1133">Transmembrane helix</keyword>
<keyword evidence="1" id="KW-0472">Membrane</keyword>
<proteinExistence type="predicted"/>
<accession>A0A371IRS2</accession>
<dbReference type="EMBL" id="NOJZ02000017">
    <property type="protein sequence ID" value="RDY23176.1"/>
    <property type="molecule type" value="Genomic_DNA"/>
</dbReference>
<evidence type="ECO:0000313" key="3">
    <source>
        <dbReference type="Proteomes" id="UP000243494"/>
    </source>
</evidence>
<protein>
    <submittedName>
        <fullName evidence="2">Uncharacterized protein</fullName>
    </submittedName>
</protein>
<name>A0A371IRS2_9FIRM</name>
<dbReference type="Proteomes" id="UP000243494">
    <property type="component" value="Unassembled WGS sequence"/>
</dbReference>
<dbReference type="RefSeq" id="WP_095404511.1">
    <property type="nucleotide sequence ID" value="NZ_NOJZ02000017.1"/>
</dbReference>
<feature type="transmembrane region" description="Helical" evidence="1">
    <location>
        <begin position="177"/>
        <end position="198"/>
    </location>
</feature>
<evidence type="ECO:0000256" key="1">
    <source>
        <dbReference type="SAM" id="Phobius"/>
    </source>
</evidence>
<comment type="caution">
    <text evidence="2">The sequence shown here is derived from an EMBL/GenBank/DDBJ whole genome shotgun (WGS) entry which is preliminary data.</text>
</comment>
<reference evidence="2 3" key="1">
    <citation type="journal article" date="2017" name="Genome Announc.">
        <title>Draft Genome Sequence of Romboutsia maritimum sp. nov. Strain CCRI-22766(T), Isolated from Coastal Estuarine Mud.</title>
        <authorList>
            <person name="Maheux A.F."/>
            <person name="Boudreau D.K."/>
            <person name="Berube E."/>
            <person name="Boissinot M."/>
            <person name="Raymond F."/>
            <person name="Brodeur S."/>
            <person name="Corbeil J."/>
            <person name="Brightwell G."/>
            <person name="Broda D."/>
            <person name="Omar R.F."/>
            <person name="Bergeron M.G."/>
        </authorList>
    </citation>
    <scope>NUCLEOTIDE SEQUENCE [LARGE SCALE GENOMIC DNA]</scope>
    <source>
        <strain evidence="2 3">CCRI-22766</strain>
    </source>
</reference>
<dbReference type="AlphaFoldDB" id="A0A371IRS2"/>
<gene>
    <name evidence="2" type="ORF">CHF27_009505</name>
</gene>
<sequence length="347" mass="41521">MNKVFTKYIFGYEMHFEKKADQYVVKIEELKIKKQSQSRGRAIREVFDEIKEKTKNNLIQPKKSKENLSYHNNLQIRLFKINQKITHFGFSVIAEDINEIDIIKLENLCKKIEISKSYTYKNIIDIENNIIEIIEPYIIDPHLRALNMASLIMNTNHISKFSHIIEQSYISLFREEYISTVMILTPIIEGILLSLYGFNFKNKKPKEQQLLNKWAELQYDYSNTKIPHPYIIDEYIRAFLDISEQIIFSKHQLANDYSYFNRNYIAHVMGDGNFYTRNNAYKLIHLIDLMAHVLAACNGQHNRYAFDRDDVDYKIRIYYYSNLRNKKDTEEVHRYIFNSHRNFKGYV</sequence>
<organism evidence="2 3">
    <name type="scientific">Romboutsia maritimum</name>
    <dbReference type="NCBI Taxonomy" id="2020948"/>
    <lineage>
        <taxon>Bacteria</taxon>
        <taxon>Bacillati</taxon>
        <taxon>Bacillota</taxon>
        <taxon>Clostridia</taxon>
        <taxon>Peptostreptococcales</taxon>
        <taxon>Peptostreptococcaceae</taxon>
        <taxon>Romboutsia</taxon>
    </lineage>
</organism>
<keyword evidence="3" id="KW-1185">Reference proteome</keyword>
<dbReference type="OrthoDB" id="3035612at2"/>
<keyword evidence="1" id="KW-0812">Transmembrane</keyword>